<evidence type="ECO:0000313" key="3">
    <source>
        <dbReference type="Proteomes" id="UP000260812"/>
    </source>
</evidence>
<dbReference type="PANTHER" id="PTHR32182">
    <property type="entry name" value="DNA REPLICATION AND REPAIR PROTEIN RECF"/>
    <property type="match status" value="1"/>
</dbReference>
<feature type="coiled-coil region" evidence="1">
    <location>
        <begin position="351"/>
        <end position="388"/>
    </location>
</feature>
<dbReference type="AlphaFoldDB" id="A0A3E3I9E6"/>
<dbReference type="PANTHER" id="PTHR32182:SF0">
    <property type="entry name" value="DNA REPLICATION AND REPAIR PROTEIN RECF"/>
    <property type="match status" value="1"/>
</dbReference>
<accession>A0A3E3I9E6</accession>
<proteinExistence type="predicted"/>
<dbReference type="Pfam" id="PF13555">
    <property type="entry name" value="AAA_29"/>
    <property type="match status" value="1"/>
</dbReference>
<dbReference type="Proteomes" id="UP000260812">
    <property type="component" value="Unassembled WGS sequence"/>
</dbReference>
<comment type="caution">
    <text evidence="2">The sequence shown here is derived from an EMBL/GenBank/DDBJ whole genome shotgun (WGS) entry which is preliminary data.</text>
</comment>
<evidence type="ECO:0000256" key="1">
    <source>
        <dbReference type="SAM" id="Coils"/>
    </source>
</evidence>
<dbReference type="Gene3D" id="3.40.50.300">
    <property type="entry name" value="P-loop containing nucleotide triphosphate hydrolases"/>
    <property type="match status" value="1"/>
</dbReference>
<keyword evidence="1" id="KW-0175">Coiled coil</keyword>
<dbReference type="Pfam" id="PF13558">
    <property type="entry name" value="SbcC_Walker_B"/>
    <property type="match status" value="1"/>
</dbReference>
<evidence type="ECO:0000313" key="2">
    <source>
        <dbReference type="EMBL" id="RGE63695.1"/>
    </source>
</evidence>
<reference evidence="2" key="1">
    <citation type="submission" date="2018-08" db="EMBL/GenBank/DDBJ databases">
        <title>A genome reference for cultivated species of the human gut microbiota.</title>
        <authorList>
            <person name="Zou Y."/>
            <person name="Xue W."/>
            <person name="Luo G."/>
        </authorList>
    </citation>
    <scope>NUCLEOTIDE SEQUENCE [LARGE SCALE GENOMIC DNA]</scope>
    <source>
        <strain evidence="2">TF05-5AC</strain>
    </source>
</reference>
<dbReference type="GO" id="GO:0000731">
    <property type="term" value="P:DNA synthesis involved in DNA repair"/>
    <property type="evidence" value="ECO:0007669"/>
    <property type="project" value="TreeGrafter"/>
</dbReference>
<protein>
    <submittedName>
        <fullName evidence="2">Chromosome segregation protein SMC</fullName>
    </submittedName>
</protein>
<keyword evidence="3" id="KW-1185">Reference proteome</keyword>
<dbReference type="GO" id="GO:0006302">
    <property type="term" value="P:double-strand break repair"/>
    <property type="evidence" value="ECO:0007669"/>
    <property type="project" value="TreeGrafter"/>
</dbReference>
<organism evidence="2 3">
    <name type="scientific">Eisenbergiella massiliensis</name>
    <dbReference type="NCBI Taxonomy" id="1720294"/>
    <lineage>
        <taxon>Bacteria</taxon>
        <taxon>Bacillati</taxon>
        <taxon>Bacillota</taxon>
        <taxon>Clostridia</taxon>
        <taxon>Lachnospirales</taxon>
        <taxon>Lachnospiraceae</taxon>
        <taxon>Eisenbergiella</taxon>
    </lineage>
</organism>
<name>A0A3E3I9E6_9FIRM</name>
<gene>
    <name evidence="2" type="ORF">DXC51_05795</name>
</gene>
<dbReference type="SUPFAM" id="SSF52540">
    <property type="entry name" value="P-loop containing nucleoside triphosphate hydrolases"/>
    <property type="match status" value="1"/>
</dbReference>
<dbReference type="RefSeq" id="WP_021638352.1">
    <property type="nucleotide sequence ID" value="NZ_CANNOQ010000067.1"/>
</dbReference>
<dbReference type="InterPro" id="IPR027417">
    <property type="entry name" value="P-loop_NTPase"/>
</dbReference>
<feature type="coiled-coil region" evidence="1">
    <location>
        <begin position="626"/>
        <end position="703"/>
    </location>
</feature>
<sequence>MPSTQTQQLTEAGRQSFKAITRIALNNWHYIDHKILTLNKSINFFTGHSGSGKSTVIDAMQIVLYANTDGRGFFNKAAADDSDRSLLEYLRGMINIGENNQAEYKRNHNFSTTIVLELEQTGSGEKECVGVIFDVETATNEIGRLFFWHRGGLLENSYRTQERAMAIGELKSYLQHNFARDDWFYTSNNERFRRNLYDVYLGGLDMEKFPRLFKRAIPFRMNIKLEDFVKEYICMEQDIHIEDMQESVVLYGRMRRKIEDAMQEINELTGIKNQFDRFVEGKRNTESCRYRLDKLTILQLTELIGELGLRVEVGKKDLLAQKEALDAQLALKEEYGAAYDEINRQIIGSGYAELEAKQKSLEENLALLERSERRWAALSEKIGSWEEEENISNQTIWDIDKFRKGTISGEELGRLKKSLQEVRTDLEKQHQEAAAECKSLQKEADLIQKDLMEIMLGRKTYPKELEEARREIQKGLYEQFGKNIPVRILADLLDIRDEKWRNAIEGYLAWNKLALIVEPKYVKAAMEIYEQLDAKKFWRVSLVDTEKLIAQEYPVRENALAEEIECKEPYVKSFIQFLLGNVIKCEDVAKLRQCKIGVTADCLLYQNFQLRRLNPENYTRRAFIGEKSMRKRQKELQERLEELNRSREEYEAMAAAAKRLLDFEYLQEPSENYLELFQDMEEKRKKEAQLRKLEKRMEELGAGSVDILRQQRKEIMEKQKVLDGHIDSLKLQIHDREKKIEADNAAYIEKNEELLDRQRQLIGAPAWEEDFDAWFSQVKNPRYDALIRQTLSAITESEERLEAEKNRLVDVRSEYLRRHPNRDFSASAENNGEYQQLLDELACDRIRDYEEKAMEQARVAVEHFKEDFIYKIRSAIKEAYIRRDELNRIIRKLNFGKDRYQFRISKNKGLDGEYYDMFMDESLEIDPATLSGSVEHQINMFSMDHESRYGTLMNDLIHIFIPPENASAREQEEAKKNMEKYADYRTYLSFEMEQIVEGEERLVIGLSKMIKKNSGGEGQNPLYVALLASFAQAYHINLSPKLSRRPTIRLVVLDEAFSKMDAEKVASCIELIRGLGFQAIISATNDKIQNYLENVDKTFVYANPNKRSISIQEFEKKDFSQLIKEE</sequence>
<dbReference type="EMBL" id="QVLV01000003">
    <property type="protein sequence ID" value="RGE63695.1"/>
    <property type="molecule type" value="Genomic_DNA"/>
</dbReference>
<feature type="coiled-coil region" evidence="1">
    <location>
        <begin position="787"/>
        <end position="814"/>
    </location>
</feature>
<feature type="coiled-coil region" evidence="1">
    <location>
        <begin position="412"/>
        <end position="450"/>
    </location>
</feature>
<dbReference type="GeneID" id="97986404"/>